<keyword evidence="3" id="KW-1185">Reference proteome</keyword>
<proteinExistence type="predicted"/>
<evidence type="ECO:0000256" key="1">
    <source>
        <dbReference type="SAM" id="SignalP"/>
    </source>
</evidence>
<dbReference type="SUPFAM" id="SSF110296">
    <property type="entry name" value="Oligoxyloglucan reducing end-specific cellobiohydrolase"/>
    <property type="match status" value="1"/>
</dbReference>
<reference evidence="2 3" key="1">
    <citation type="submission" date="2023-07" db="EMBL/GenBank/DDBJ databases">
        <title>Sequencing the genomes of 1000 actinobacteria strains.</title>
        <authorList>
            <person name="Klenk H.-P."/>
        </authorList>
    </citation>
    <scope>NUCLEOTIDE SEQUENCE [LARGE SCALE GENOMIC DNA]</scope>
    <source>
        <strain evidence="2 3">DSM 20167</strain>
    </source>
</reference>
<dbReference type="Proteomes" id="UP001183817">
    <property type="component" value="Unassembled WGS sequence"/>
</dbReference>
<feature type="signal peptide" evidence="1">
    <location>
        <begin position="1"/>
        <end position="28"/>
    </location>
</feature>
<accession>A0ABU2BJR9</accession>
<keyword evidence="1" id="KW-0732">Signal</keyword>
<protein>
    <recommendedName>
        <fullName evidence="4">Exo-alpha-sialidase</fullName>
    </recommendedName>
</protein>
<dbReference type="Gene3D" id="2.130.10.10">
    <property type="entry name" value="YVTN repeat-like/Quinoprotein amine dehydrogenase"/>
    <property type="match status" value="1"/>
</dbReference>
<organism evidence="2 3">
    <name type="scientific">Paeniglutamicibacter sulfureus</name>
    <dbReference type="NCBI Taxonomy" id="43666"/>
    <lineage>
        <taxon>Bacteria</taxon>
        <taxon>Bacillati</taxon>
        <taxon>Actinomycetota</taxon>
        <taxon>Actinomycetes</taxon>
        <taxon>Micrococcales</taxon>
        <taxon>Micrococcaceae</taxon>
        <taxon>Paeniglutamicibacter</taxon>
    </lineage>
</organism>
<dbReference type="RefSeq" id="WP_310290997.1">
    <property type="nucleotide sequence ID" value="NZ_BAAAWO010000001.1"/>
</dbReference>
<evidence type="ECO:0008006" key="4">
    <source>
        <dbReference type="Google" id="ProtNLM"/>
    </source>
</evidence>
<feature type="chain" id="PRO_5045999907" description="Exo-alpha-sialidase" evidence="1">
    <location>
        <begin position="29"/>
        <end position="290"/>
    </location>
</feature>
<comment type="caution">
    <text evidence="2">The sequence shown here is derived from an EMBL/GenBank/DDBJ whole genome shotgun (WGS) entry which is preliminary data.</text>
</comment>
<evidence type="ECO:0000313" key="2">
    <source>
        <dbReference type="EMBL" id="MDR7358885.1"/>
    </source>
</evidence>
<sequence>MSSTLPIFSRSRKWTAMSIALLATLGLAACGETQKSNADEQPPANPYGHIHAISVEESTQRVLLATHNGLFDATETVPRPVGPPIDLMGFTISSDGTFYASGHPGPSVDLPNPLGLMKSTDGGESWIPLSRQGESDFHAMTATSDQLVGFDGILRSTVDGKEWSDVGPMSPSPYALAGSPDDTVVLATTEEGVWRSIDGGRTWSAPGGGPQLLTAAFADQKTAVGISPEGSVYLSDDAGLSWQRTDAEVDQTSAIGATSDADGRLSIWMAMERGLVKFAYDGITLTEETR</sequence>
<gene>
    <name evidence="2" type="ORF">J2S64_002576</name>
</gene>
<dbReference type="EMBL" id="JAVDYI010000001">
    <property type="protein sequence ID" value="MDR7358885.1"/>
    <property type="molecule type" value="Genomic_DNA"/>
</dbReference>
<dbReference type="InterPro" id="IPR054817">
    <property type="entry name" value="Glycosyl_F510_1955-like"/>
</dbReference>
<name>A0ABU2BJR9_9MICC</name>
<dbReference type="InterPro" id="IPR015943">
    <property type="entry name" value="WD40/YVTN_repeat-like_dom_sf"/>
</dbReference>
<dbReference type="NCBIfam" id="NF045728">
    <property type="entry name" value="glycosyl_F510_1955"/>
    <property type="match status" value="1"/>
</dbReference>
<evidence type="ECO:0000313" key="3">
    <source>
        <dbReference type="Proteomes" id="UP001183817"/>
    </source>
</evidence>